<gene>
    <name evidence="2" type="ORF">APZ42_000716</name>
</gene>
<evidence type="ECO:0000256" key="1">
    <source>
        <dbReference type="SAM" id="MobiDB-lite"/>
    </source>
</evidence>
<name>A0A164JFR3_9CRUS</name>
<sequence>VDSTDDEQLFADTDSDSGTGIMPPQIKFLSPEVFKATPEDDAFDWLERYESTGAYNQWGDTELRANFSMYLDGAAIKWYLCSTLPMEWRDLPIRPGVGLNAADLPAVTGVTTLFLKEFQQQNYKLFQETRLRKRVQGIEEATTNYYYDVIDLCRVVDPTMSEATKVDYLFGGLRPSLVEKLYPLQPKTGEEFLEAAKRFTDAKLLANRRNWPDAVLGVAATRVADVPINFIRTLPKPSAPTVADTELWKVIKELQGAVESLKIQATPPQKRPGNEKKVT</sequence>
<evidence type="ECO:0000313" key="2">
    <source>
        <dbReference type="EMBL" id="KZS02298.1"/>
    </source>
</evidence>
<evidence type="ECO:0008006" key="4">
    <source>
        <dbReference type="Google" id="ProtNLM"/>
    </source>
</evidence>
<keyword evidence="3" id="KW-1185">Reference proteome</keyword>
<dbReference type="Proteomes" id="UP000076858">
    <property type="component" value="Unassembled WGS sequence"/>
</dbReference>
<organism evidence="2 3">
    <name type="scientific">Daphnia magna</name>
    <dbReference type="NCBI Taxonomy" id="35525"/>
    <lineage>
        <taxon>Eukaryota</taxon>
        <taxon>Metazoa</taxon>
        <taxon>Ecdysozoa</taxon>
        <taxon>Arthropoda</taxon>
        <taxon>Crustacea</taxon>
        <taxon>Branchiopoda</taxon>
        <taxon>Diplostraca</taxon>
        <taxon>Cladocera</taxon>
        <taxon>Anomopoda</taxon>
        <taxon>Daphniidae</taxon>
        <taxon>Daphnia</taxon>
    </lineage>
</organism>
<dbReference type="PANTHER" id="PTHR33194">
    <property type="entry name" value="ZINC KNUCKLE DOMAINCONTAINING PROTEIN"/>
    <property type="match status" value="1"/>
</dbReference>
<proteinExistence type="predicted"/>
<dbReference type="PANTHER" id="PTHR33194:SF4">
    <property type="entry name" value="CCHC-TYPE DOMAIN-CONTAINING PROTEIN"/>
    <property type="match status" value="1"/>
</dbReference>
<feature type="non-terminal residue" evidence="2">
    <location>
        <position position="279"/>
    </location>
</feature>
<accession>A0A164JFR3</accession>
<feature type="non-terminal residue" evidence="2">
    <location>
        <position position="1"/>
    </location>
</feature>
<dbReference type="OrthoDB" id="125159at2759"/>
<feature type="region of interest" description="Disordered" evidence="1">
    <location>
        <begin position="1"/>
        <end position="22"/>
    </location>
</feature>
<protein>
    <recommendedName>
        <fullName evidence="4">Retrotransposon gag domain-containing protein</fullName>
    </recommendedName>
</protein>
<dbReference type="AlphaFoldDB" id="A0A164JFR3"/>
<comment type="caution">
    <text evidence="2">The sequence shown here is derived from an EMBL/GenBank/DDBJ whole genome shotgun (WGS) entry which is preliminary data.</text>
</comment>
<evidence type="ECO:0000313" key="3">
    <source>
        <dbReference type="Proteomes" id="UP000076858"/>
    </source>
</evidence>
<reference evidence="2 3" key="1">
    <citation type="submission" date="2016-03" db="EMBL/GenBank/DDBJ databases">
        <title>EvidentialGene: Evidence-directed Construction of Genes on Genomes.</title>
        <authorList>
            <person name="Gilbert D.G."/>
            <person name="Choi J.-H."/>
            <person name="Mockaitis K."/>
            <person name="Colbourne J."/>
            <person name="Pfrender M."/>
        </authorList>
    </citation>
    <scope>NUCLEOTIDE SEQUENCE [LARGE SCALE GENOMIC DNA]</scope>
    <source>
        <strain evidence="2 3">Xinb3</strain>
        <tissue evidence="2">Complete organism</tissue>
    </source>
</reference>
<dbReference type="EMBL" id="LRGB01004742">
    <property type="protein sequence ID" value="KZS02298.1"/>
    <property type="molecule type" value="Genomic_DNA"/>
</dbReference>
<feature type="compositionally biased region" description="Acidic residues" evidence="1">
    <location>
        <begin position="1"/>
        <end position="15"/>
    </location>
</feature>